<proteinExistence type="predicted"/>
<protein>
    <submittedName>
        <fullName evidence="1">Uncharacterized protein</fullName>
    </submittedName>
</protein>
<dbReference type="EMBL" id="FMSV02000139">
    <property type="protein sequence ID" value="SEH05011.1"/>
    <property type="molecule type" value="Genomic_DNA"/>
</dbReference>
<name>A0A1H6F6I6_9GAMM</name>
<sequence>MLNTSLQFFVKLNTITRILGLVLFSYSLNLYAEPSKEETIKYISEKVSEYGKTYSPDRTCSYTYSVVDIDISTGILLTKFYQNCKSKIETYSEYNLRLTDLEKTSISYDNYFKSYDINLNP</sequence>
<evidence type="ECO:0000313" key="2">
    <source>
        <dbReference type="Proteomes" id="UP000236724"/>
    </source>
</evidence>
<dbReference type="Proteomes" id="UP000236724">
    <property type="component" value="Unassembled WGS sequence"/>
</dbReference>
<dbReference type="AlphaFoldDB" id="A0A1H6F6I6"/>
<dbReference type="RefSeq" id="WP_103919001.1">
    <property type="nucleotide sequence ID" value="NZ_FMSV02000139.1"/>
</dbReference>
<keyword evidence="2" id="KW-1185">Reference proteome</keyword>
<organism evidence="1 2">
    <name type="scientific">Candidatus Venteria ishoeyi</name>
    <dbReference type="NCBI Taxonomy" id="1899563"/>
    <lineage>
        <taxon>Bacteria</taxon>
        <taxon>Pseudomonadati</taxon>
        <taxon>Pseudomonadota</taxon>
        <taxon>Gammaproteobacteria</taxon>
        <taxon>Thiotrichales</taxon>
        <taxon>Thiotrichaceae</taxon>
        <taxon>Venteria</taxon>
    </lineage>
</organism>
<accession>A0A1H6F6I6</accession>
<gene>
    <name evidence="1" type="ORF">MBHS_00864</name>
</gene>
<reference evidence="1 2" key="1">
    <citation type="submission" date="2016-10" db="EMBL/GenBank/DDBJ databases">
        <authorList>
            <person name="de Groot N.N."/>
        </authorList>
    </citation>
    <scope>NUCLEOTIDE SEQUENCE [LARGE SCALE GENOMIC DNA]</scope>
    <source>
        <strain evidence="1">MBHS1</strain>
    </source>
</reference>
<evidence type="ECO:0000313" key="1">
    <source>
        <dbReference type="EMBL" id="SEH05011.1"/>
    </source>
</evidence>